<dbReference type="InterPro" id="IPR045518">
    <property type="entry name" value="2EXR"/>
</dbReference>
<evidence type="ECO:0000259" key="1">
    <source>
        <dbReference type="Pfam" id="PF20150"/>
    </source>
</evidence>
<dbReference type="Pfam" id="PF20150">
    <property type="entry name" value="2EXR"/>
    <property type="match status" value="1"/>
</dbReference>
<sequence length="360" mass="41575">MANSMEERSIVAENTCQEFLTTVPATEFKDFPNLPAEVRHQIWKDECLSAPPCLVAIFETTLGTRPNLAYMAFFQSNDGTFCQPADLRPRFRQRFATRISEVNREARSEAITMKSINILGEFWGHGWRTDGVTGNPPARQYIYINFTRDMLFLTDPAEIGNIDWGSHYNFFFGLMQSISAVSYREQIQNLALTLDFEEPPPYLTHYKKLLTQAEMEKLFRRLPALKRLWFVLRIWDLEETPPNNEENLTREEQQQADLRAEPLNRLARGIHSPERYTGERLDYGFLPCDPATILDNSDDQNIATQMEVTKEILERARTAATNTGRNLNKVDIRLVIEPTSSLWNDSQYGPKFLLPATWGH</sequence>
<dbReference type="PANTHER" id="PTHR35910:SF1">
    <property type="entry name" value="2EXR DOMAIN-CONTAINING PROTEIN"/>
    <property type="match status" value="1"/>
</dbReference>
<comment type="caution">
    <text evidence="2">The sequence shown here is derived from an EMBL/GenBank/DDBJ whole genome shotgun (WGS) entry which is preliminary data.</text>
</comment>
<evidence type="ECO:0000313" key="3">
    <source>
        <dbReference type="Proteomes" id="UP001283341"/>
    </source>
</evidence>
<dbReference type="EMBL" id="JAUEDM010000004">
    <property type="protein sequence ID" value="KAK3319045.1"/>
    <property type="molecule type" value="Genomic_DNA"/>
</dbReference>
<gene>
    <name evidence="2" type="ORF">B0H66DRAFT_603599</name>
</gene>
<protein>
    <recommendedName>
        <fullName evidence="1">2EXR domain-containing protein</fullName>
    </recommendedName>
</protein>
<proteinExistence type="predicted"/>
<evidence type="ECO:0000313" key="2">
    <source>
        <dbReference type="EMBL" id="KAK3319045.1"/>
    </source>
</evidence>
<keyword evidence="3" id="KW-1185">Reference proteome</keyword>
<reference evidence="2" key="1">
    <citation type="journal article" date="2023" name="Mol. Phylogenet. Evol.">
        <title>Genome-scale phylogeny and comparative genomics of the fungal order Sordariales.</title>
        <authorList>
            <person name="Hensen N."/>
            <person name="Bonometti L."/>
            <person name="Westerberg I."/>
            <person name="Brannstrom I.O."/>
            <person name="Guillou S."/>
            <person name="Cros-Aarteil S."/>
            <person name="Calhoun S."/>
            <person name="Haridas S."/>
            <person name="Kuo A."/>
            <person name="Mondo S."/>
            <person name="Pangilinan J."/>
            <person name="Riley R."/>
            <person name="LaButti K."/>
            <person name="Andreopoulos B."/>
            <person name="Lipzen A."/>
            <person name="Chen C."/>
            <person name="Yan M."/>
            <person name="Daum C."/>
            <person name="Ng V."/>
            <person name="Clum A."/>
            <person name="Steindorff A."/>
            <person name="Ohm R.A."/>
            <person name="Martin F."/>
            <person name="Silar P."/>
            <person name="Natvig D.O."/>
            <person name="Lalanne C."/>
            <person name="Gautier V."/>
            <person name="Ament-Velasquez S.L."/>
            <person name="Kruys A."/>
            <person name="Hutchinson M.I."/>
            <person name="Powell A.J."/>
            <person name="Barry K."/>
            <person name="Miller A.N."/>
            <person name="Grigoriev I.V."/>
            <person name="Debuchy R."/>
            <person name="Gladieux P."/>
            <person name="Hiltunen Thoren M."/>
            <person name="Johannesson H."/>
        </authorList>
    </citation>
    <scope>NUCLEOTIDE SEQUENCE</scope>
    <source>
        <strain evidence="2">CBS 118394</strain>
    </source>
</reference>
<reference evidence="2" key="2">
    <citation type="submission" date="2023-06" db="EMBL/GenBank/DDBJ databases">
        <authorList>
            <consortium name="Lawrence Berkeley National Laboratory"/>
            <person name="Haridas S."/>
            <person name="Hensen N."/>
            <person name="Bonometti L."/>
            <person name="Westerberg I."/>
            <person name="Brannstrom I.O."/>
            <person name="Guillou S."/>
            <person name="Cros-Aarteil S."/>
            <person name="Calhoun S."/>
            <person name="Kuo A."/>
            <person name="Mondo S."/>
            <person name="Pangilinan J."/>
            <person name="Riley R."/>
            <person name="Labutti K."/>
            <person name="Andreopoulos B."/>
            <person name="Lipzen A."/>
            <person name="Chen C."/>
            <person name="Yanf M."/>
            <person name="Daum C."/>
            <person name="Ng V."/>
            <person name="Clum A."/>
            <person name="Steindorff A."/>
            <person name="Ohm R."/>
            <person name="Martin F."/>
            <person name="Silar P."/>
            <person name="Natvig D."/>
            <person name="Lalanne C."/>
            <person name="Gautier V."/>
            <person name="Ament-Velasquez S.L."/>
            <person name="Kruys A."/>
            <person name="Hutchinson M.I."/>
            <person name="Powell A.J."/>
            <person name="Barry K."/>
            <person name="Miller A.N."/>
            <person name="Grigoriev I.V."/>
            <person name="Debuchy R."/>
            <person name="Gladieux P."/>
            <person name="Thoren M.H."/>
            <person name="Johannesson H."/>
        </authorList>
    </citation>
    <scope>NUCLEOTIDE SEQUENCE</scope>
    <source>
        <strain evidence="2">CBS 118394</strain>
    </source>
</reference>
<dbReference type="Proteomes" id="UP001283341">
    <property type="component" value="Unassembled WGS sequence"/>
</dbReference>
<dbReference type="AlphaFoldDB" id="A0AAE0I5W7"/>
<accession>A0AAE0I5W7</accession>
<dbReference type="PANTHER" id="PTHR35910">
    <property type="entry name" value="2EXR DOMAIN-CONTAINING PROTEIN"/>
    <property type="match status" value="1"/>
</dbReference>
<feature type="domain" description="2EXR" evidence="1">
    <location>
        <begin position="28"/>
        <end position="151"/>
    </location>
</feature>
<organism evidence="2 3">
    <name type="scientific">Apodospora peruviana</name>
    <dbReference type="NCBI Taxonomy" id="516989"/>
    <lineage>
        <taxon>Eukaryota</taxon>
        <taxon>Fungi</taxon>
        <taxon>Dikarya</taxon>
        <taxon>Ascomycota</taxon>
        <taxon>Pezizomycotina</taxon>
        <taxon>Sordariomycetes</taxon>
        <taxon>Sordariomycetidae</taxon>
        <taxon>Sordariales</taxon>
        <taxon>Lasiosphaeriaceae</taxon>
        <taxon>Apodospora</taxon>
    </lineage>
</organism>
<name>A0AAE0I5W7_9PEZI</name>